<name>A0AAV7GBP2_DENCH</name>
<feature type="region of interest" description="Disordered" evidence="1">
    <location>
        <begin position="47"/>
        <end position="94"/>
    </location>
</feature>
<dbReference type="PANTHER" id="PTHR33312">
    <property type="entry name" value="MEMBRANE-ASSOCIATED KINASE REGULATOR 4-RELATED"/>
    <property type="match status" value="1"/>
</dbReference>
<organism evidence="2 3">
    <name type="scientific">Dendrobium chrysotoxum</name>
    <name type="common">Orchid</name>
    <dbReference type="NCBI Taxonomy" id="161865"/>
    <lineage>
        <taxon>Eukaryota</taxon>
        <taxon>Viridiplantae</taxon>
        <taxon>Streptophyta</taxon>
        <taxon>Embryophyta</taxon>
        <taxon>Tracheophyta</taxon>
        <taxon>Spermatophyta</taxon>
        <taxon>Magnoliopsida</taxon>
        <taxon>Liliopsida</taxon>
        <taxon>Asparagales</taxon>
        <taxon>Orchidaceae</taxon>
        <taxon>Epidendroideae</taxon>
        <taxon>Malaxideae</taxon>
        <taxon>Dendrobiinae</taxon>
        <taxon>Dendrobium</taxon>
    </lineage>
</organism>
<dbReference type="PANTHER" id="PTHR33312:SF19">
    <property type="entry name" value="BRI1 KINASE INHIBITOR 1"/>
    <property type="match status" value="1"/>
</dbReference>
<feature type="compositionally biased region" description="Pro residues" evidence="1">
    <location>
        <begin position="57"/>
        <end position="77"/>
    </location>
</feature>
<evidence type="ECO:0000256" key="1">
    <source>
        <dbReference type="SAM" id="MobiDB-lite"/>
    </source>
</evidence>
<proteinExistence type="predicted"/>
<evidence type="ECO:0008006" key="4">
    <source>
        <dbReference type="Google" id="ProtNLM"/>
    </source>
</evidence>
<dbReference type="EMBL" id="JAGFBR010000016">
    <property type="protein sequence ID" value="KAH0453249.1"/>
    <property type="molecule type" value="Genomic_DNA"/>
</dbReference>
<sequence length="327" mass="36578">MAHESLLTPSISSSFLSLHFLLISRLPLSTSLHSSSLLKSCIRNQTMETEKHHKPPASAPETPPPPESQPSSPPPPSLNSSPSHEFSFTISLHPPTPLSSNTTASFKLKEPTAPLLDFDLSPADDIFFQGHLLPLHFLSHRASNASIETEHNLCKNTENKPSANRVIEDRAASSSNHEEFKERTKAKPFSTFFALRKWLRGSEDREAEKQRKKKTKVFGRLWKKYASLIEPLLFFKPMKEKRELRRSPYSFSRDSNPREGGWRRRWRGDFSAPASMRTSPANSGLLVAPSSTFSSSDESTMEELQNAIQAAIAHCKSSVAVKENKCG</sequence>
<dbReference type="InterPro" id="IPR039620">
    <property type="entry name" value="BKI1/MAKR1/3/4"/>
</dbReference>
<comment type="caution">
    <text evidence="2">The sequence shown here is derived from an EMBL/GenBank/DDBJ whole genome shotgun (WGS) entry which is preliminary data.</text>
</comment>
<protein>
    <recommendedName>
        <fullName evidence="4">BRI1 kinase inhibitor 1</fullName>
    </recommendedName>
</protein>
<dbReference type="AlphaFoldDB" id="A0AAV7GBP2"/>
<dbReference type="GO" id="GO:0005886">
    <property type="term" value="C:plasma membrane"/>
    <property type="evidence" value="ECO:0007669"/>
    <property type="project" value="InterPro"/>
</dbReference>
<dbReference type="GO" id="GO:0019210">
    <property type="term" value="F:kinase inhibitor activity"/>
    <property type="evidence" value="ECO:0007669"/>
    <property type="project" value="InterPro"/>
</dbReference>
<accession>A0AAV7GBP2</accession>
<evidence type="ECO:0000313" key="2">
    <source>
        <dbReference type="EMBL" id="KAH0453249.1"/>
    </source>
</evidence>
<evidence type="ECO:0000313" key="3">
    <source>
        <dbReference type="Proteomes" id="UP000775213"/>
    </source>
</evidence>
<keyword evidence="3" id="KW-1185">Reference proteome</keyword>
<dbReference type="Proteomes" id="UP000775213">
    <property type="component" value="Unassembled WGS sequence"/>
</dbReference>
<gene>
    <name evidence="2" type="ORF">IEQ34_017573</name>
</gene>
<reference evidence="2 3" key="1">
    <citation type="journal article" date="2021" name="Hortic Res">
        <title>Chromosome-scale assembly of the Dendrobium chrysotoxum genome enhances the understanding of orchid evolution.</title>
        <authorList>
            <person name="Zhang Y."/>
            <person name="Zhang G.Q."/>
            <person name="Zhang D."/>
            <person name="Liu X.D."/>
            <person name="Xu X.Y."/>
            <person name="Sun W.H."/>
            <person name="Yu X."/>
            <person name="Zhu X."/>
            <person name="Wang Z.W."/>
            <person name="Zhao X."/>
            <person name="Zhong W.Y."/>
            <person name="Chen H."/>
            <person name="Yin W.L."/>
            <person name="Huang T."/>
            <person name="Niu S.C."/>
            <person name="Liu Z.J."/>
        </authorList>
    </citation>
    <scope>NUCLEOTIDE SEQUENCE [LARGE SCALE GENOMIC DNA]</scope>
    <source>
        <strain evidence="2">Lindl</strain>
    </source>
</reference>